<protein>
    <submittedName>
        <fullName evidence="1">Uncharacterized protein</fullName>
    </submittedName>
</protein>
<evidence type="ECO:0000313" key="1">
    <source>
        <dbReference type="EMBL" id="CAG7816353.1"/>
    </source>
</evidence>
<sequence>MLDFLVLVTHASSQSYWTVSEGGGEFQHFINRTVWRQTGECSIPKLIIANILGSLHTHGISEFTLSGKGSLKRHRLQIKGYNYTKEI</sequence>
<comment type="caution">
    <text evidence="1">The sequence shown here is derived from an EMBL/GenBank/DDBJ whole genome shotgun (WGS) entry which is preliminary data.</text>
</comment>
<dbReference type="EMBL" id="CAJVCH010367849">
    <property type="protein sequence ID" value="CAG7816353.1"/>
    <property type="molecule type" value="Genomic_DNA"/>
</dbReference>
<name>A0A8J2KGF1_9HEXA</name>
<dbReference type="AlphaFoldDB" id="A0A8J2KGF1"/>
<reference evidence="1" key="1">
    <citation type="submission" date="2021-06" db="EMBL/GenBank/DDBJ databases">
        <authorList>
            <person name="Hodson N. C."/>
            <person name="Mongue J. A."/>
            <person name="Jaron S. K."/>
        </authorList>
    </citation>
    <scope>NUCLEOTIDE SEQUENCE</scope>
</reference>
<gene>
    <name evidence="1" type="ORF">AFUS01_LOCUS26978</name>
</gene>
<evidence type="ECO:0000313" key="2">
    <source>
        <dbReference type="Proteomes" id="UP000708208"/>
    </source>
</evidence>
<proteinExistence type="predicted"/>
<dbReference type="Proteomes" id="UP000708208">
    <property type="component" value="Unassembled WGS sequence"/>
</dbReference>
<accession>A0A8J2KGF1</accession>
<organism evidence="1 2">
    <name type="scientific">Allacma fusca</name>
    <dbReference type="NCBI Taxonomy" id="39272"/>
    <lineage>
        <taxon>Eukaryota</taxon>
        <taxon>Metazoa</taxon>
        <taxon>Ecdysozoa</taxon>
        <taxon>Arthropoda</taxon>
        <taxon>Hexapoda</taxon>
        <taxon>Collembola</taxon>
        <taxon>Symphypleona</taxon>
        <taxon>Sminthuridae</taxon>
        <taxon>Allacma</taxon>
    </lineage>
</organism>
<keyword evidence="2" id="KW-1185">Reference proteome</keyword>